<proteinExistence type="predicted"/>
<dbReference type="Proteomes" id="UP000542674">
    <property type="component" value="Unassembled WGS sequence"/>
</dbReference>
<organism evidence="2 3">
    <name type="scientific">Saccharothrix violaceirubra</name>
    <dbReference type="NCBI Taxonomy" id="413306"/>
    <lineage>
        <taxon>Bacteria</taxon>
        <taxon>Bacillati</taxon>
        <taxon>Actinomycetota</taxon>
        <taxon>Actinomycetes</taxon>
        <taxon>Pseudonocardiales</taxon>
        <taxon>Pseudonocardiaceae</taxon>
        <taxon>Saccharothrix</taxon>
    </lineage>
</organism>
<dbReference type="AlphaFoldDB" id="A0A7W7T595"/>
<evidence type="ECO:0000313" key="2">
    <source>
        <dbReference type="EMBL" id="MBB4966838.1"/>
    </source>
</evidence>
<name>A0A7W7T595_9PSEU</name>
<dbReference type="EMBL" id="JACHJS010000001">
    <property type="protein sequence ID" value="MBB4966838.1"/>
    <property type="molecule type" value="Genomic_DNA"/>
</dbReference>
<feature type="compositionally biased region" description="Basic and acidic residues" evidence="1">
    <location>
        <begin position="1"/>
        <end position="16"/>
    </location>
</feature>
<evidence type="ECO:0000256" key="1">
    <source>
        <dbReference type="SAM" id="MobiDB-lite"/>
    </source>
</evidence>
<evidence type="ECO:0000313" key="3">
    <source>
        <dbReference type="Proteomes" id="UP000542674"/>
    </source>
</evidence>
<feature type="region of interest" description="Disordered" evidence="1">
    <location>
        <begin position="1"/>
        <end position="23"/>
    </location>
</feature>
<protein>
    <submittedName>
        <fullName evidence="2">Uncharacterized protein</fullName>
    </submittedName>
</protein>
<keyword evidence="3" id="KW-1185">Reference proteome</keyword>
<reference evidence="2 3" key="1">
    <citation type="submission" date="2020-08" db="EMBL/GenBank/DDBJ databases">
        <title>Sequencing the genomes of 1000 actinobacteria strains.</title>
        <authorList>
            <person name="Klenk H.-P."/>
        </authorList>
    </citation>
    <scope>NUCLEOTIDE SEQUENCE [LARGE SCALE GENOMIC DNA]</scope>
    <source>
        <strain evidence="2 3">DSM 45084</strain>
    </source>
</reference>
<gene>
    <name evidence="2" type="ORF">F4559_004197</name>
</gene>
<sequence>MDVSDHDIQPRSREPKTMLASRRNRGIHSVDDPWYDDGGNTVRPFKARRQSGKSGKRLWRRILRKVERREWLREVVSY</sequence>
<dbReference type="RefSeq" id="WP_184671099.1">
    <property type="nucleotide sequence ID" value="NZ_BAABAI010000022.1"/>
</dbReference>
<accession>A0A7W7T595</accession>
<comment type="caution">
    <text evidence="2">The sequence shown here is derived from an EMBL/GenBank/DDBJ whole genome shotgun (WGS) entry which is preliminary data.</text>
</comment>